<dbReference type="Proteomes" id="UP000736335">
    <property type="component" value="Unassembled WGS sequence"/>
</dbReference>
<feature type="compositionally biased region" description="Gly residues" evidence="10">
    <location>
        <begin position="536"/>
        <end position="556"/>
    </location>
</feature>
<reference evidence="12" key="1">
    <citation type="journal article" date="2020" name="Nat. Commun.">
        <title>Large-scale genome sequencing of mycorrhizal fungi provides insights into the early evolution of symbiotic traits.</title>
        <authorList>
            <person name="Miyauchi S."/>
            <person name="Kiss E."/>
            <person name="Kuo A."/>
            <person name="Drula E."/>
            <person name="Kohler A."/>
            <person name="Sanchez-Garcia M."/>
            <person name="Morin E."/>
            <person name="Andreopoulos B."/>
            <person name="Barry K.W."/>
            <person name="Bonito G."/>
            <person name="Buee M."/>
            <person name="Carver A."/>
            <person name="Chen C."/>
            <person name="Cichocki N."/>
            <person name="Clum A."/>
            <person name="Culley D."/>
            <person name="Crous P.W."/>
            <person name="Fauchery L."/>
            <person name="Girlanda M."/>
            <person name="Hayes R.D."/>
            <person name="Keri Z."/>
            <person name="LaButti K."/>
            <person name="Lipzen A."/>
            <person name="Lombard V."/>
            <person name="Magnuson J."/>
            <person name="Maillard F."/>
            <person name="Murat C."/>
            <person name="Nolan M."/>
            <person name="Ohm R.A."/>
            <person name="Pangilinan J."/>
            <person name="Pereira M.F."/>
            <person name="Perotto S."/>
            <person name="Peter M."/>
            <person name="Pfister S."/>
            <person name="Riley R."/>
            <person name="Sitrit Y."/>
            <person name="Stielow J.B."/>
            <person name="Szollosi G."/>
            <person name="Zifcakova L."/>
            <person name="Stursova M."/>
            <person name="Spatafora J.W."/>
            <person name="Tedersoo L."/>
            <person name="Vaario L.M."/>
            <person name="Yamada A."/>
            <person name="Yan M."/>
            <person name="Wang P."/>
            <person name="Xu J."/>
            <person name="Bruns T."/>
            <person name="Baldrian P."/>
            <person name="Vilgalys R."/>
            <person name="Dunand C."/>
            <person name="Henrissat B."/>
            <person name="Grigoriev I.V."/>
            <person name="Hibbett D."/>
            <person name="Nagy L.G."/>
            <person name="Martin F.M."/>
        </authorList>
    </citation>
    <scope>NUCLEOTIDE SEQUENCE</scope>
    <source>
        <strain evidence="12">UH-Tt-Lm1</strain>
    </source>
</reference>
<gene>
    <name evidence="12" type="ORF">BJ322DRAFT_1094778</name>
</gene>
<dbReference type="EMBL" id="WIUZ02000026">
    <property type="protein sequence ID" value="KAF9777865.1"/>
    <property type="molecule type" value="Genomic_DNA"/>
</dbReference>
<dbReference type="GO" id="GO:0070210">
    <property type="term" value="C:Rpd3L-Expanded complex"/>
    <property type="evidence" value="ECO:0007669"/>
    <property type="project" value="TreeGrafter"/>
</dbReference>
<feature type="domain" description="Histone deacetylase" evidence="11">
    <location>
        <begin position="23"/>
        <end position="313"/>
    </location>
</feature>
<dbReference type="AlphaFoldDB" id="A0A9P6H3P5"/>
<accession>A0A9P6H3P5</accession>
<dbReference type="InterPro" id="IPR003084">
    <property type="entry name" value="HDAC_I/II"/>
</dbReference>
<dbReference type="PRINTS" id="PR01270">
    <property type="entry name" value="HDASUPER"/>
</dbReference>
<evidence type="ECO:0000259" key="11">
    <source>
        <dbReference type="Pfam" id="PF00850"/>
    </source>
</evidence>
<dbReference type="OrthoDB" id="1918432at2759"/>
<reference evidence="12" key="2">
    <citation type="submission" date="2020-11" db="EMBL/GenBank/DDBJ databases">
        <authorList>
            <consortium name="DOE Joint Genome Institute"/>
            <person name="Kuo A."/>
            <person name="Miyauchi S."/>
            <person name="Kiss E."/>
            <person name="Drula E."/>
            <person name="Kohler A."/>
            <person name="Sanchez-Garcia M."/>
            <person name="Andreopoulos B."/>
            <person name="Barry K.W."/>
            <person name="Bonito G."/>
            <person name="Buee M."/>
            <person name="Carver A."/>
            <person name="Chen C."/>
            <person name="Cichocki N."/>
            <person name="Clum A."/>
            <person name="Culley D."/>
            <person name="Crous P.W."/>
            <person name="Fauchery L."/>
            <person name="Girlanda M."/>
            <person name="Hayes R."/>
            <person name="Keri Z."/>
            <person name="Labutti K."/>
            <person name="Lipzen A."/>
            <person name="Lombard V."/>
            <person name="Magnuson J."/>
            <person name="Maillard F."/>
            <person name="Morin E."/>
            <person name="Murat C."/>
            <person name="Nolan M."/>
            <person name="Ohm R."/>
            <person name="Pangilinan J."/>
            <person name="Pereira M."/>
            <person name="Perotto S."/>
            <person name="Peter M."/>
            <person name="Riley R."/>
            <person name="Sitrit Y."/>
            <person name="Stielow B."/>
            <person name="Szollosi G."/>
            <person name="Zifcakova L."/>
            <person name="Stursova M."/>
            <person name="Spatafora J.W."/>
            <person name="Tedersoo L."/>
            <person name="Vaario L.-M."/>
            <person name="Yamada A."/>
            <person name="Yan M."/>
            <person name="Wang P."/>
            <person name="Xu J."/>
            <person name="Bruns T."/>
            <person name="Baldrian P."/>
            <person name="Vilgalys R."/>
            <person name="Henrissat B."/>
            <person name="Grigoriev I.V."/>
            <person name="Hibbett D."/>
            <person name="Nagy L.G."/>
            <person name="Martin F.M."/>
        </authorList>
    </citation>
    <scope>NUCLEOTIDE SEQUENCE</scope>
    <source>
        <strain evidence="12">UH-Tt-Lm1</strain>
    </source>
</reference>
<organism evidence="12 13">
    <name type="scientific">Thelephora terrestris</name>
    <dbReference type="NCBI Taxonomy" id="56493"/>
    <lineage>
        <taxon>Eukaryota</taxon>
        <taxon>Fungi</taxon>
        <taxon>Dikarya</taxon>
        <taxon>Basidiomycota</taxon>
        <taxon>Agaricomycotina</taxon>
        <taxon>Agaricomycetes</taxon>
        <taxon>Thelephorales</taxon>
        <taxon>Thelephoraceae</taxon>
        <taxon>Thelephora</taxon>
    </lineage>
</organism>
<evidence type="ECO:0000256" key="8">
    <source>
        <dbReference type="ARBA" id="ARBA00023242"/>
    </source>
</evidence>
<dbReference type="Gene3D" id="3.40.800.20">
    <property type="entry name" value="Histone deacetylase domain"/>
    <property type="match status" value="1"/>
</dbReference>
<keyword evidence="13" id="KW-1185">Reference proteome</keyword>
<protein>
    <recommendedName>
        <fullName evidence="2">histone deacetylase</fullName>
        <ecNumber evidence="2">3.5.1.98</ecNumber>
    </recommendedName>
</protein>
<keyword evidence="3" id="KW-0678">Repressor</keyword>
<comment type="subcellular location">
    <subcellularLocation>
        <location evidence="1">Nucleus</location>
    </subcellularLocation>
</comment>
<keyword evidence="6" id="KW-0805">Transcription regulation</keyword>
<dbReference type="InterPro" id="IPR023696">
    <property type="entry name" value="Ureohydrolase_dom_sf"/>
</dbReference>
<dbReference type="FunFam" id="3.40.800.20:FF:000001">
    <property type="entry name" value="Histone deacetylase"/>
    <property type="match status" value="1"/>
</dbReference>
<feature type="compositionally biased region" description="Polar residues" evidence="10">
    <location>
        <begin position="449"/>
        <end position="458"/>
    </location>
</feature>
<evidence type="ECO:0000256" key="2">
    <source>
        <dbReference type="ARBA" id="ARBA00012111"/>
    </source>
</evidence>
<keyword evidence="8" id="KW-0539">Nucleus</keyword>
<dbReference type="InterPro" id="IPR037138">
    <property type="entry name" value="His_deacetylse_dom_sf"/>
</dbReference>
<dbReference type="Pfam" id="PF00850">
    <property type="entry name" value="Hist_deacetyl"/>
    <property type="match status" value="1"/>
</dbReference>
<comment type="caution">
    <text evidence="12">The sequence shown here is derived from an EMBL/GenBank/DDBJ whole genome shotgun (WGS) entry which is preliminary data.</text>
</comment>
<evidence type="ECO:0000256" key="5">
    <source>
        <dbReference type="ARBA" id="ARBA00022853"/>
    </source>
</evidence>
<evidence type="ECO:0000256" key="9">
    <source>
        <dbReference type="ARBA" id="ARBA00061569"/>
    </source>
</evidence>
<evidence type="ECO:0000256" key="1">
    <source>
        <dbReference type="ARBA" id="ARBA00004123"/>
    </source>
</evidence>
<feature type="compositionally biased region" description="Acidic residues" evidence="10">
    <location>
        <begin position="559"/>
        <end position="584"/>
    </location>
</feature>
<feature type="region of interest" description="Disordered" evidence="10">
    <location>
        <begin position="514"/>
        <end position="607"/>
    </location>
</feature>
<dbReference type="SUPFAM" id="SSF52768">
    <property type="entry name" value="Arginase/deacetylase"/>
    <property type="match status" value="1"/>
</dbReference>
<dbReference type="InterPro" id="IPR000286">
    <property type="entry name" value="HDACs"/>
</dbReference>
<keyword evidence="5" id="KW-0156">Chromatin regulator</keyword>
<evidence type="ECO:0000256" key="7">
    <source>
        <dbReference type="ARBA" id="ARBA00023163"/>
    </source>
</evidence>
<keyword evidence="7" id="KW-0804">Transcription</keyword>
<dbReference type="GO" id="GO:0032221">
    <property type="term" value="C:Rpd3S complex"/>
    <property type="evidence" value="ECO:0007669"/>
    <property type="project" value="UniProtKB-ARBA"/>
</dbReference>
<proteinExistence type="inferred from homology"/>
<dbReference type="GO" id="GO:0031507">
    <property type="term" value="P:heterochromatin formation"/>
    <property type="evidence" value="ECO:0007669"/>
    <property type="project" value="TreeGrafter"/>
</dbReference>
<evidence type="ECO:0000313" key="13">
    <source>
        <dbReference type="Proteomes" id="UP000736335"/>
    </source>
</evidence>
<dbReference type="EC" id="3.5.1.98" evidence="2"/>
<evidence type="ECO:0000256" key="4">
    <source>
        <dbReference type="ARBA" id="ARBA00022801"/>
    </source>
</evidence>
<keyword evidence="4" id="KW-0378">Hydrolase</keyword>
<evidence type="ECO:0000256" key="3">
    <source>
        <dbReference type="ARBA" id="ARBA00022491"/>
    </source>
</evidence>
<comment type="similarity">
    <text evidence="9">Belongs to the histone deacetylase family. HD Type 1 subfamily.</text>
</comment>
<evidence type="ECO:0000256" key="6">
    <source>
        <dbReference type="ARBA" id="ARBA00023015"/>
    </source>
</evidence>
<evidence type="ECO:0000313" key="12">
    <source>
        <dbReference type="EMBL" id="KAF9777865.1"/>
    </source>
</evidence>
<dbReference type="InterPro" id="IPR023801">
    <property type="entry name" value="His_deacetylse_dom"/>
</dbReference>
<dbReference type="PANTHER" id="PTHR10625:SF2">
    <property type="entry name" value="HISTONE DEACETYLASE"/>
    <property type="match status" value="1"/>
</dbReference>
<evidence type="ECO:0000256" key="10">
    <source>
        <dbReference type="SAM" id="MobiDB-lite"/>
    </source>
</evidence>
<sequence>MSRKRVAYYYDPDVGAYSYGLGHPMKPQRMRMTHELVAAYDMLDKMHVLRPKRATAETMTRFHTDEYIHFLERVTPETAEQLTYHGNRFLTGEDNPAFDGLFEFCSISAGGSIAAAQRIASGSYEIAINWAGGLHHAKKREASGFCYVNDIVLSILELLRSYPRVLYIDIDCHHGDGVEEAFYTTDRVMTVSFHKYGEYFPGTGTQQDKGRARGYGYALNVPLRDGITDETYKGIFEPVMGKCLEIYRPSVVVLQCGADSLSGDKLGCFNLTMQGHANCVKFIKDLGYPLILLGGGGYTVKNVARLWTYETAVALGIENDINENLPWNEYFEWFGPRYRLEIAENNMDDLNVRDGYLDAVRILALEQLGRLPHAPSVGLHDVPSESVATHIGLKDYDKLDERLAQQSRYVYRLQEAAGNTTSESSDEEEDSSSESGLHQGRRSRKRMSIITNQYQDVQARQRRKEFEKEFIEALKSSHSSEPRKEAPQRRRFFQSGAKWDGLVERVVVMHREIGGPGPLQVPPLPPIKNGSRKPRNGGGGLGGGGGSGENGYGSGPWGEDSDEDDGEYRDDDEGDPMDEDLEDPTPDREVNGQSAASSTRRKKSLYY</sequence>
<dbReference type="PANTHER" id="PTHR10625">
    <property type="entry name" value="HISTONE DEACETYLASE HDAC1-RELATED"/>
    <property type="match status" value="1"/>
</dbReference>
<dbReference type="CDD" id="cd09991">
    <property type="entry name" value="HDAC_classI"/>
    <property type="match status" value="1"/>
</dbReference>
<dbReference type="GO" id="GO:0141221">
    <property type="term" value="F:histone deacetylase activity, hydrolytic mechanism"/>
    <property type="evidence" value="ECO:0007669"/>
    <property type="project" value="UniProtKB-EC"/>
</dbReference>
<dbReference type="PRINTS" id="PR01271">
    <property type="entry name" value="HISDACETLASE"/>
</dbReference>
<feature type="region of interest" description="Disordered" evidence="10">
    <location>
        <begin position="415"/>
        <end position="461"/>
    </location>
</feature>
<name>A0A9P6H3P5_9AGAM</name>